<dbReference type="AlphaFoldDB" id="A0A8J4E450"/>
<evidence type="ECO:0000313" key="2">
    <source>
        <dbReference type="EMBL" id="GIJ60821.1"/>
    </source>
</evidence>
<organism evidence="2 3">
    <name type="scientific">Virgisporangium aurantiacum</name>
    <dbReference type="NCBI Taxonomy" id="175570"/>
    <lineage>
        <taxon>Bacteria</taxon>
        <taxon>Bacillati</taxon>
        <taxon>Actinomycetota</taxon>
        <taxon>Actinomycetes</taxon>
        <taxon>Micromonosporales</taxon>
        <taxon>Micromonosporaceae</taxon>
        <taxon>Virgisporangium</taxon>
    </lineage>
</organism>
<comment type="caution">
    <text evidence="2">The sequence shown here is derived from an EMBL/GenBank/DDBJ whole genome shotgun (WGS) entry which is preliminary data.</text>
</comment>
<dbReference type="EMBL" id="BOPG01000060">
    <property type="protein sequence ID" value="GIJ60821.1"/>
    <property type="molecule type" value="Genomic_DNA"/>
</dbReference>
<name>A0A8J4E450_9ACTN</name>
<gene>
    <name evidence="2" type="ORF">Vau01_083370</name>
</gene>
<sequence length="288" mass="29975">MVKRWILGGLIAALGVTGGAAGYAVLGPERTPLFLASEYDESPVLRAIGLTDDQRLVGFRVDKPSDIKEIGRIAGLAGDTRLVGIDYRVQDGKLYGVGEAGGVYQVGNNAKATKVSQLTVKLTGKAFGVDFNPVADRVRIISDTGQNLRHMMAQGGTTATDTALTYPPATTPGTGVTAGAYTNNDLNPDTGAVLFDLDVTMDQLAMQSPSNSGQLVPVGKLGMDATAAGFDIYSMLRGDRAVDAFGFATLTGPTGPSAMYRVSLVTGKASKIGDFPVTVTDLALPLNQ</sequence>
<dbReference type="Pfam" id="PF14339">
    <property type="entry name" value="DUF4394"/>
    <property type="match status" value="1"/>
</dbReference>
<feature type="domain" description="DUF4394" evidence="1">
    <location>
        <begin position="55"/>
        <end position="283"/>
    </location>
</feature>
<evidence type="ECO:0000259" key="1">
    <source>
        <dbReference type="Pfam" id="PF14339"/>
    </source>
</evidence>
<accession>A0A8J4E450</accession>
<dbReference type="InterPro" id="IPR025507">
    <property type="entry name" value="DUF4394"/>
</dbReference>
<keyword evidence="3" id="KW-1185">Reference proteome</keyword>
<dbReference type="Proteomes" id="UP000612585">
    <property type="component" value="Unassembled WGS sequence"/>
</dbReference>
<protein>
    <recommendedName>
        <fullName evidence="1">DUF4394 domain-containing protein</fullName>
    </recommendedName>
</protein>
<reference evidence="2" key="1">
    <citation type="submission" date="2021-01" db="EMBL/GenBank/DDBJ databases">
        <title>Whole genome shotgun sequence of Virgisporangium aurantiacum NBRC 16421.</title>
        <authorList>
            <person name="Komaki H."/>
            <person name="Tamura T."/>
        </authorList>
    </citation>
    <scope>NUCLEOTIDE SEQUENCE</scope>
    <source>
        <strain evidence="2">NBRC 16421</strain>
    </source>
</reference>
<evidence type="ECO:0000313" key="3">
    <source>
        <dbReference type="Proteomes" id="UP000612585"/>
    </source>
</evidence>
<proteinExistence type="predicted"/>